<evidence type="ECO:0000313" key="6">
    <source>
        <dbReference type="EMBL" id="SAL61511.1"/>
    </source>
</evidence>
<keyword evidence="7" id="KW-1185">Reference proteome</keyword>
<dbReference type="SUPFAM" id="SSF46785">
    <property type="entry name" value="Winged helix' DNA-binding domain"/>
    <property type="match status" value="1"/>
</dbReference>
<keyword evidence="4" id="KW-0804">Transcription</keyword>
<dbReference type="GO" id="GO:0000976">
    <property type="term" value="F:transcription cis-regulatory region binding"/>
    <property type="evidence" value="ECO:0007669"/>
    <property type="project" value="TreeGrafter"/>
</dbReference>
<evidence type="ECO:0000256" key="1">
    <source>
        <dbReference type="ARBA" id="ARBA00009437"/>
    </source>
</evidence>
<evidence type="ECO:0000256" key="2">
    <source>
        <dbReference type="ARBA" id="ARBA00023015"/>
    </source>
</evidence>
<dbReference type="PANTHER" id="PTHR30126:SF2">
    <property type="entry name" value="HTH-TYPE TRANSCRIPTIONAL REGULATOR YJIE"/>
    <property type="match status" value="1"/>
</dbReference>
<dbReference type="GO" id="GO:0003700">
    <property type="term" value="F:DNA-binding transcription factor activity"/>
    <property type="evidence" value="ECO:0007669"/>
    <property type="project" value="InterPro"/>
</dbReference>
<dbReference type="Proteomes" id="UP000054977">
    <property type="component" value="Unassembled WGS sequence"/>
</dbReference>
<dbReference type="PROSITE" id="PS50931">
    <property type="entry name" value="HTH_LYSR"/>
    <property type="match status" value="1"/>
</dbReference>
<comment type="caution">
    <text evidence="6">The sequence shown here is derived from an EMBL/GenBank/DDBJ whole genome shotgun (WGS) entry which is preliminary data.</text>
</comment>
<feature type="domain" description="HTH lysR-type" evidence="5">
    <location>
        <begin position="51"/>
        <end position="108"/>
    </location>
</feature>
<dbReference type="InterPro" id="IPR036390">
    <property type="entry name" value="WH_DNA-bd_sf"/>
</dbReference>
<evidence type="ECO:0000256" key="4">
    <source>
        <dbReference type="ARBA" id="ARBA00023163"/>
    </source>
</evidence>
<protein>
    <submittedName>
        <fullName evidence="6">LysR family transcriptional regulator</fullName>
    </submittedName>
</protein>
<evidence type="ECO:0000313" key="7">
    <source>
        <dbReference type="Proteomes" id="UP000054977"/>
    </source>
</evidence>
<dbReference type="Gene3D" id="1.10.10.10">
    <property type="entry name" value="Winged helix-like DNA-binding domain superfamily/Winged helix DNA-binding domain"/>
    <property type="match status" value="1"/>
</dbReference>
<dbReference type="EMBL" id="FCNW02000048">
    <property type="protein sequence ID" value="SAL61511.1"/>
    <property type="molecule type" value="Genomic_DNA"/>
</dbReference>
<dbReference type="InterPro" id="IPR000847">
    <property type="entry name" value="LysR_HTH_N"/>
</dbReference>
<gene>
    <name evidence="6" type="ORF">AWB65_05614</name>
</gene>
<dbReference type="Pfam" id="PF03466">
    <property type="entry name" value="LysR_substrate"/>
    <property type="match status" value="1"/>
</dbReference>
<dbReference type="PANTHER" id="PTHR30126">
    <property type="entry name" value="HTH-TYPE TRANSCRIPTIONAL REGULATOR"/>
    <property type="match status" value="1"/>
</dbReference>
<dbReference type="AlphaFoldDB" id="A0A158IZN1"/>
<organism evidence="6 7">
    <name type="scientific">Caballeronia humi</name>
    <dbReference type="NCBI Taxonomy" id="326474"/>
    <lineage>
        <taxon>Bacteria</taxon>
        <taxon>Pseudomonadati</taxon>
        <taxon>Pseudomonadota</taxon>
        <taxon>Betaproteobacteria</taxon>
        <taxon>Burkholderiales</taxon>
        <taxon>Burkholderiaceae</taxon>
        <taxon>Caballeronia</taxon>
    </lineage>
</organism>
<dbReference type="Gene3D" id="3.40.190.10">
    <property type="entry name" value="Periplasmic binding protein-like II"/>
    <property type="match status" value="2"/>
</dbReference>
<dbReference type="InterPro" id="IPR005119">
    <property type="entry name" value="LysR_subst-bd"/>
</dbReference>
<reference evidence="6" key="1">
    <citation type="submission" date="2016-01" db="EMBL/GenBank/DDBJ databases">
        <authorList>
            <person name="Peeters C."/>
        </authorList>
    </citation>
    <scope>NUCLEOTIDE SEQUENCE [LARGE SCALE GENOMIC DNA]</scope>
    <source>
        <strain evidence="6">LMG 22934</strain>
    </source>
</reference>
<keyword evidence="3" id="KW-0238">DNA-binding</keyword>
<dbReference type="Pfam" id="PF00126">
    <property type="entry name" value="HTH_1"/>
    <property type="match status" value="1"/>
</dbReference>
<dbReference type="SUPFAM" id="SSF53850">
    <property type="entry name" value="Periplasmic binding protein-like II"/>
    <property type="match status" value="1"/>
</dbReference>
<name>A0A158IZN1_9BURK</name>
<comment type="similarity">
    <text evidence="1">Belongs to the LysR transcriptional regulatory family.</text>
</comment>
<proteinExistence type="inferred from homology"/>
<dbReference type="STRING" id="326474.AWB65_05614"/>
<dbReference type="CDD" id="cd05466">
    <property type="entry name" value="PBP2_LTTR_substrate"/>
    <property type="match status" value="1"/>
</dbReference>
<evidence type="ECO:0000259" key="5">
    <source>
        <dbReference type="PROSITE" id="PS50931"/>
    </source>
</evidence>
<accession>A0A158IZN1</accession>
<keyword evidence="2" id="KW-0805">Transcription regulation</keyword>
<dbReference type="InterPro" id="IPR036388">
    <property type="entry name" value="WH-like_DNA-bd_sf"/>
</dbReference>
<dbReference type="PRINTS" id="PR00039">
    <property type="entry name" value="HTHLYSR"/>
</dbReference>
<sequence length="354" mass="39447">MSDVPTLSIAARTAIVTMPVASFHEHSVSVEFRGLLAADLPCRRNRYGQVMEIKWIEDFIALAQYQSFSRAAEFRNVTQSGFSRRIQSLEQWVGADLINRSSFPPTLTPAGQLFREAAEDIIEKLFDTRAIIRTEQRIAGKGVQIAAGHTIALNFLPAWLRALSSHFDEVRARVIPANVHDSILMLVNGNCELMFAYHHPELPLHLDPSRYEYLTVGADTFMPVCKPNQRSAPAFRLPGTNDRPLPLISYTETSYFGRCLAVLLGHAKAAPALRLHYESDMAEVVKKLVLEGEGVAWLPKSSILAELDAGDLVPAGTAEWQLEVELRVYRDASNHSEFLESLWRHLRAASGVTG</sequence>
<evidence type="ECO:0000256" key="3">
    <source>
        <dbReference type="ARBA" id="ARBA00023125"/>
    </source>
</evidence>